<dbReference type="SUPFAM" id="SSF52980">
    <property type="entry name" value="Restriction endonuclease-like"/>
    <property type="match status" value="1"/>
</dbReference>
<gene>
    <name evidence="3" type="ORF">ACFSC7_03490</name>
</gene>
<sequence length="135" mass="15118">MSSQKTEGGSAVPHHPFPDGQRRNARRLRSGMTDAERLLWSRLRAHRLNGLSFRRQLPLAGFIVDFACAEHRLIIELDGSQHGDALGLQADQARDQRLAAMGWRVCRFWNAEVLGEIDTVCRTILSACGRENPNG</sequence>
<keyword evidence="3" id="KW-0255">Endonuclease</keyword>
<evidence type="ECO:0000259" key="2">
    <source>
        <dbReference type="Pfam" id="PF04480"/>
    </source>
</evidence>
<dbReference type="InterPro" id="IPR007569">
    <property type="entry name" value="DUF559"/>
</dbReference>
<reference evidence="4" key="1">
    <citation type="journal article" date="2019" name="Int. J. Syst. Evol. Microbiol.">
        <title>The Global Catalogue of Microorganisms (GCM) 10K type strain sequencing project: providing services to taxonomists for standard genome sequencing and annotation.</title>
        <authorList>
            <consortium name="The Broad Institute Genomics Platform"/>
            <consortium name="The Broad Institute Genome Sequencing Center for Infectious Disease"/>
            <person name="Wu L."/>
            <person name="Ma J."/>
        </authorList>
    </citation>
    <scope>NUCLEOTIDE SEQUENCE [LARGE SCALE GENOMIC DNA]</scope>
    <source>
        <strain evidence="4">JCM 3369</strain>
    </source>
</reference>
<name>A0ABW4JWE4_9HYPH</name>
<evidence type="ECO:0000313" key="3">
    <source>
        <dbReference type="EMBL" id="MFD1694565.1"/>
    </source>
</evidence>
<dbReference type="RefSeq" id="WP_188318834.1">
    <property type="nucleotide sequence ID" value="NZ_JBHUFA010000001.1"/>
</dbReference>
<evidence type="ECO:0000256" key="1">
    <source>
        <dbReference type="SAM" id="MobiDB-lite"/>
    </source>
</evidence>
<dbReference type="PANTHER" id="PTHR38590">
    <property type="entry name" value="BLL0828 PROTEIN"/>
    <property type="match status" value="1"/>
</dbReference>
<dbReference type="EMBL" id="JBHUFA010000001">
    <property type="protein sequence ID" value="MFD1694565.1"/>
    <property type="molecule type" value="Genomic_DNA"/>
</dbReference>
<feature type="domain" description="DUF559" evidence="2">
    <location>
        <begin position="21"/>
        <end position="128"/>
    </location>
</feature>
<accession>A0ABW4JWE4</accession>
<organism evidence="3 4">
    <name type="scientific">Roseibium aestuarii</name>
    <dbReference type="NCBI Taxonomy" id="2600299"/>
    <lineage>
        <taxon>Bacteria</taxon>
        <taxon>Pseudomonadati</taxon>
        <taxon>Pseudomonadota</taxon>
        <taxon>Alphaproteobacteria</taxon>
        <taxon>Hyphomicrobiales</taxon>
        <taxon>Stappiaceae</taxon>
        <taxon>Roseibium</taxon>
    </lineage>
</organism>
<feature type="region of interest" description="Disordered" evidence="1">
    <location>
        <begin position="1"/>
        <end position="28"/>
    </location>
</feature>
<protein>
    <submittedName>
        <fullName evidence="3">Endonuclease domain-containing protein</fullName>
    </submittedName>
</protein>
<dbReference type="PANTHER" id="PTHR38590:SF1">
    <property type="entry name" value="BLL0828 PROTEIN"/>
    <property type="match status" value="1"/>
</dbReference>
<dbReference type="InterPro" id="IPR011335">
    <property type="entry name" value="Restrct_endonuc-II-like"/>
</dbReference>
<comment type="caution">
    <text evidence="3">The sequence shown here is derived from an EMBL/GenBank/DDBJ whole genome shotgun (WGS) entry which is preliminary data.</text>
</comment>
<dbReference type="InterPro" id="IPR047216">
    <property type="entry name" value="Endonuclease_DUF559_bact"/>
</dbReference>
<dbReference type="Gene3D" id="3.40.960.10">
    <property type="entry name" value="VSR Endonuclease"/>
    <property type="match status" value="1"/>
</dbReference>
<dbReference type="CDD" id="cd01038">
    <property type="entry name" value="Endonuclease_DUF559"/>
    <property type="match status" value="1"/>
</dbReference>
<dbReference type="GO" id="GO:0004519">
    <property type="term" value="F:endonuclease activity"/>
    <property type="evidence" value="ECO:0007669"/>
    <property type="project" value="UniProtKB-KW"/>
</dbReference>
<keyword evidence="3" id="KW-0540">Nuclease</keyword>
<evidence type="ECO:0000313" key="4">
    <source>
        <dbReference type="Proteomes" id="UP001597327"/>
    </source>
</evidence>
<keyword evidence="3" id="KW-0378">Hydrolase</keyword>
<dbReference type="Proteomes" id="UP001597327">
    <property type="component" value="Unassembled WGS sequence"/>
</dbReference>
<keyword evidence="4" id="KW-1185">Reference proteome</keyword>
<dbReference type="Pfam" id="PF04480">
    <property type="entry name" value="DUF559"/>
    <property type="match status" value="1"/>
</dbReference>
<proteinExistence type="predicted"/>